<evidence type="ECO:0000256" key="2">
    <source>
        <dbReference type="ARBA" id="ARBA00022448"/>
    </source>
</evidence>
<dbReference type="CDD" id="cd06503">
    <property type="entry name" value="ATP-synt_Fo_b"/>
    <property type="match status" value="1"/>
</dbReference>
<protein>
    <submittedName>
        <fullName evidence="14">ATP synthase CF0 subunit I</fullName>
    </submittedName>
</protein>
<keyword evidence="14" id="KW-0934">Plastid</keyword>
<gene>
    <name evidence="14" type="primary">atpF</name>
</gene>
<dbReference type="GO" id="GO:0015078">
    <property type="term" value="F:proton transmembrane transporter activity"/>
    <property type="evidence" value="ECO:0007669"/>
    <property type="project" value="InterPro"/>
</dbReference>
<evidence type="ECO:0000256" key="10">
    <source>
        <dbReference type="ARBA" id="ARBA00025198"/>
    </source>
</evidence>
<dbReference type="HAMAP" id="MF_01398">
    <property type="entry name" value="ATP_synth_b_bprime"/>
    <property type="match status" value="1"/>
</dbReference>
<dbReference type="PANTHER" id="PTHR34264">
    <property type="entry name" value="ATP SYNTHASE SUBUNIT B, CHLOROPLASTIC"/>
    <property type="match status" value="1"/>
</dbReference>
<evidence type="ECO:0000256" key="7">
    <source>
        <dbReference type="ARBA" id="ARBA00023065"/>
    </source>
</evidence>
<comment type="function">
    <text evidence="10">F(1)F(0) ATP synthase produces ATP from ADP in the presence of a proton or sodium gradient. F-type ATPases consist of two structural domains, F(1) containing the extramembraneous catalytic core and F(0) containing the membrane proton channel, linked together by a central stalk and a peripheral stalk. During catalysis, ATP synthesis in the catalytic domain of F(1) is coupled via a rotary mechanism of the central stalk subunits to proton translocation.</text>
</comment>
<evidence type="ECO:0000256" key="5">
    <source>
        <dbReference type="ARBA" id="ARBA00022781"/>
    </source>
</evidence>
<keyword evidence="5 11" id="KW-0375">Hydrogen ion transport</keyword>
<comment type="subcellular location">
    <subcellularLocation>
        <location evidence="1">Membrane</location>
        <topology evidence="1">Single-pass membrane protein</topology>
    </subcellularLocation>
</comment>
<evidence type="ECO:0000256" key="3">
    <source>
        <dbReference type="ARBA" id="ARBA00022547"/>
    </source>
</evidence>
<evidence type="ECO:0000256" key="8">
    <source>
        <dbReference type="ARBA" id="ARBA00023136"/>
    </source>
</evidence>
<dbReference type="EMBL" id="MN509464">
    <property type="protein sequence ID" value="QHO64181.1"/>
    <property type="molecule type" value="Genomic_DNA"/>
</dbReference>
<evidence type="ECO:0000256" key="4">
    <source>
        <dbReference type="ARBA" id="ARBA00022692"/>
    </source>
</evidence>
<geneLocation type="plastid" evidence="14"/>
<name>A0A6B9VSW3_9FLOR</name>
<evidence type="ECO:0000256" key="9">
    <source>
        <dbReference type="ARBA" id="ARBA00023310"/>
    </source>
</evidence>
<comment type="similarity">
    <text evidence="11">Belongs to the ATPase B chain family.</text>
</comment>
<dbReference type="Pfam" id="PF00430">
    <property type="entry name" value="ATP-synt_B"/>
    <property type="match status" value="1"/>
</dbReference>
<evidence type="ECO:0000256" key="11">
    <source>
        <dbReference type="RuleBase" id="RU003848"/>
    </source>
</evidence>
<keyword evidence="8 13" id="KW-0472">Membrane</keyword>
<keyword evidence="7 11" id="KW-0406">Ion transport</keyword>
<evidence type="ECO:0000313" key="14">
    <source>
        <dbReference type="EMBL" id="QHO64181.1"/>
    </source>
</evidence>
<keyword evidence="12" id="KW-0175">Coiled coil</keyword>
<proteinExistence type="inferred from homology"/>
<sequence length="182" mass="20742">MDNFISLLYFLTKSYETEIKTFGFNTNFLEANVINITLLLLGLIYILKNFLGSTLIGRQQKVLTAIQESEKRLQEASIRLEEAEKQLAQTQMIVTQITDDAKQTAKKVREAILGQGKLDIEKLTVAGKNSIANAEQQIKKQIQKQITALAIQRVTLQLKTKIKPEMQSRIIDTNIMQLKYKL</sequence>
<evidence type="ECO:0000256" key="6">
    <source>
        <dbReference type="ARBA" id="ARBA00022989"/>
    </source>
</evidence>
<reference evidence="14" key="1">
    <citation type="journal article" date="2020" name="J. Phycol.">
        <title>Relative expression analysis of light-harvesting genes in the freshwater alga Lympha mucosa (Batrachospermales, Rhodophyta).</title>
        <authorList>
            <person name="Evans J.R."/>
            <person name="Vis M.L."/>
        </authorList>
    </citation>
    <scope>NUCLEOTIDE SEQUENCE</scope>
</reference>
<organism evidence="14">
    <name type="scientific">Lympha mucosa</name>
    <dbReference type="NCBI Taxonomy" id="2045360"/>
    <lineage>
        <taxon>Eukaryota</taxon>
        <taxon>Rhodophyta</taxon>
        <taxon>Florideophyceae</taxon>
        <taxon>Nemaliophycidae</taxon>
        <taxon>Batrachospermales</taxon>
        <taxon>Batrachospermaceae</taxon>
        <taxon>Lympha</taxon>
    </lineage>
</organism>
<accession>A0A6B9VSW3</accession>
<keyword evidence="2 11" id="KW-0813">Transport</keyword>
<dbReference type="AlphaFoldDB" id="A0A6B9VSW3"/>
<feature type="transmembrane region" description="Helical" evidence="13">
    <location>
        <begin position="33"/>
        <end position="51"/>
    </location>
</feature>
<dbReference type="PANTHER" id="PTHR34264:SF3">
    <property type="entry name" value="ATP SYNTHASE SUBUNIT B, CHLOROPLASTIC"/>
    <property type="match status" value="1"/>
</dbReference>
<dbReference type="InterPro" id="IPR002146">
    <property type="entry name" value="ATP_synth_b/b'su_bac/chlpt"/>
</dbReference>
<keyword evidence="4 11" id="KW-0812">Transmembrane</keyword>
<dbReference type="GO" id="GO:0015986">
    <property type="term" value="P:proton motive force-driven ATP synthesis"/>
    <property type="evidence" value="ECO:0007669"/>
    <property type="project" value="InterPro"/>
</dbReference>
<evidence type="ECO:0000256" key="13">
    <source>
        <dbReference type="SAM" id="Phobius"/>
    </source>
</evidence>
<keyword evidence="3 11" id="KW-0138">CF(0)</keyword>
<evidence type="ECO:0000256" key="1">
    <source>
        <dbReference type="ARBA" id="ARBA00004167"/>
    </source>
</evidence>
<keyword evidence="9" id="KW-0066">ATP synthesis</keyword>
<feature type="coiled-coil region" evidence="12">
    <location>
        <begin position="66"/>
        <end position="100"/>
    </location>
</feature>
<evidence type="ECO:0000256" key="12">
    <source>
        <dbReference type="SAM" id="Coils"/>
    </source>
</evidence>
<keyword evidence="6 13" id="KW-1133">Transmembrane helix</keyword>
<dbReference type="GO" id="GO:0045259">
    <property type="term" value="C:proton-transporting ATP synthase complex"/>
    <property type="evidence" value="ECO:0007669"/>
    <property type="project" value="UniProtKB-KW"/>
</dbReference>